<evidence type="ECO:0000256" key="6">
    <source>
        <dbReference type="ARBA" id="ARBA00022989"/>
    </source>
</evidence>
<keyword evidence="4" id="KW-1003">Cell membrane</keyword>
<keyword evidence="7" id="KW-0969">Cilium</keyword>
<evidence type="ECO:0000256" key="5">
    <source>
        <dbReference type="ARBA" id="ARBA00022692"/>
    </source>
</evidence>
<keyword evidence="8" id="KW-0472">Membrane</keyword>
<organism evidence="13 14">
    <name type="scientific">Leptidea sinapis</name>
    <dbReference type="NCBI Taxonomy" id="189913"/>
    <lineage>
        <taxon>Eukaryota</taxon>
        <taxon>Metazoa</taxon>
        <taxon>Ecdysozoa</taxon>
        <taxon>Arthropoda</taxon>
        <taxon>Hexapoda</taxon>
        <taxon>Insecta</taxon>
        <taxon>Pterygota</taxon>
        <taxon>Neoptera</taxon>
        <taxon>Endopterygota</taxon>
        <taxon>Lepidoptera</taxon>
        <taxon>Glossata</taxon>
        <taxon>Ditrysia</taxon>
        <taxon>Papilionoidea</taxon>
        <taxon>Pieridae</taxon>
        <taxon>Dismorphiinae</taxon>
        <taxon>Leptidea</taxon>
    </lineage>
</organism>
<dbReference type="GO" id="GO:0060271">
    <property type="term" value="P:cilium assembly"/>
    <property type="evidence" value="ECO:0007669"/>
    <property type="project" value="TreeGrafter"/>
</dbReference>
<accession>A0A5E4Q561</accession>
<sequence>MLFTLLTTILNIVLPFLIAHKSRGFWLKSNYFYEQPTVRSTYEYLFIGDTEDASFSIVCGEMKALPMNNQEYCSEVQIQEYDYNKDRKVDMINFKLSLNIPIEHTLQYVHYKCKV</sequence>
<reference evidence="13 14" key="1">
    <citation type="submission" date="2017-07" db="EMBL/GenBank/DDBJ databases">
        <authorList>
            <person name="Talla V."/>
            <person name="Backstrom N."/>
        </authorList>
    </citation>
    <scope>NUCLEOTIDE SEQUENCE [LARGE SCALE GENOMIC DNA]</scope>
</reference>
<feature type="signal peptide" evidence="12">
    <location>
        <begin position="1"/>
        <end position="24"/>
    </location>
</feature>
<dbReference type="GO" id="GO:0032880">
    <property type="term" value="P:regulation of protein localization"/>
    <property type="evidence" value="ECO:0007669"/>
    <property type="project" value="TreeGrafter"/>
</dbReference>
<dbReference type="Pfam" id="PF10149">
    <property type="entry name" value="TM231"/>
    <property type="match status" value="1"/>
</dbReference>
<keyword evidence="5" id="KW-0812">Transmembrane</keyword>
<comment type="function">
    <text evidence="11">Transmembrane component of the tectonic-like complex, a complex localized at the transition zone of primary cilia and acting as a barrier that prevents diffusion of transmembrane proteins between the cilia and plasma membranes. Required for ciliogenesis and sonic hedgehog/SHH signaling.</text>
</comment>
<evidence type="ECO:0000256" key="2">
    <source>
        <dbReference type="ARBA" id="ARBA00009082"/>
    </source>
</evidence>
<keyword evidence="6" id="KW-1133">Transmembrane helix</keyword>
<keyword evidence="12" id="KW-0732">Signal</keyword>
<evidence type="ECO:0000313" key="13">
    <source>
        <dbReference type="EMBL" id="VVC92195.1"/>
    </source>
</evidence>
<evidence type="ECO:0000256" key="12">
    <source>
        <dbReference type="SAM" id="SignalP"/>
    </source>
</evidence>
<evidence type="ECO:0000313" key="14">
    <source>
        <dbReference type="Proteomes" id="UP000324832"/>
    </source>
</evidence>
<evidence type="ECO:0000256" key="3">
    <source>
        <dbReference type="ARBA" id="ARBA00015087"/>
    </source>
</evidence>
<comment type="similarity">
    <text evidence="2">Belongs to the TMEM231 family.</text>
</comment>
<protein>
    <recommendedName>
        <fullName evidence="3">Transmembrane protein 231</fullName>
    </recommendedName>
</protein>
<dbReference type="AlphaFoldDB" id="A0A5E4Q561"/>
<proteinExistence type="inferred from homology"/>
<comment type="subcellular location">
    <subcellularLocation>
        <location evidence="1">Cell projection</location>
        <location evidence="1">Cilium membrane</location>
        <topology evidence="1">Multi-pass membrane protein</topology>
    </subcellularLocation>
</comment>
<keyword evidence="10" id="KW-0966">Cell projection</keyword>
<dbReference type="PANTHER" id="PTHR14605">
    <property type="entry name" value="CHST5 PROTEIN"/>
    <property type="match status" value="1"/>
</dbReference>
<keyword evidence="9" id="KW-0325">Glycoprotein</keyword>
<evidence type="ECO:0000256" key="4">
    <source>
        <dbReference type="ARBA" id="ARBA00022475"/>
    </source>
</evidence>
<evidence type="ECO:0000256" key="8">
    <source>
        <dbReference type="ARBA" id="ARBA00023136"/>
    </source>
</evidence>
<evidence type="ECO:0000256" key="10">
    <source>
        <dbReference type="ARBA" id="ARBA00023273"/>
    </source>
</evidence>
<evidence type="ECO:0000256" key="7">
    <source>
        <dbReference type="ARBA" id="ARBA00023069"/>
    </source>
</evidence>
<dbReference type="InterPro" id="IPR019306">
    <property type="entry name" value="TMEM231"/>
</dbReference>
<evidence type="ECO:0000256" key="11">
    <source>
        <dbReference type="ARBA" id="ARBA00024803"/>
    </source>
</evidence>
<keyword evidence="14" id="KW-1185">Reference proteome</keyword>
<evidence type="ECO:0000256" key="9">
    <source>
        <dbReference type="ARBA" id="ARBA00023180"/>
    </source>
</evidence>
<dbReference type="EMBL" id="FZQP02001227">
    <property type="protein sequence ID" value="VVC92195.1"/>
    <property type="molecule type" value="Genomic_DNA"/>
</dbReference>
<name>A0A5E4Q561_9NEOP</name>
<feature type="chain" id="PRO_5022676262" description="Transmembrane protein 231" evidence="12">
    <location>
        <begin position="25"/>
        <end position="115"/>
    </location>
</feature>
<dbReference type="Proteomes" id="UP000324832">
    <property type="component" value="Unassembled WGS sequence"/>
</dbReference>
<evidence type="ECO:0000256" key="1">
    <source>
        <dbReference type="ARBA" id="ARBA00004272"/>
    </source>
</evidence>
<dbReference type="GO" id="GO:0060170">
    <property type="term" value="C:ciliary membrane"/>
    <property type="evidence" value="ECO:0007669"/>
    <property type="project" value="UniProtKB-SubCell"/>
</dbReference>
<dbReference type="GO" id="GO:0035869">
    <property type="term" value="C:ciliary transition zone"/>
    <property type="evidence" value="ECO:0007669"/>
    <property type="project" value="TreeGrafter"/>
</dbReference>
<gene>
    <name evidence="13" type="ORF">LSINAPIS_LOCUS4692</name>
</gene>
<dbReference type="PANTHER" id="PTHR14605:SF1">
    <property type="entry name" value="TRANSMEMBRANE PROTEIN 231"/>
    <property type="match status" value="1"/>
</dbReference>